<dbReference type="EnsemblPlants" id="KEH26448">
    <property type="protein sequence ID" value="KEH26448"/>
    <property type="gene ID" value="MTR_6g060515"/>
</dbReference>
<reference evidence="2 4" key="1">
    <citation type="journal article" date="2011" name="Nature">
        <title>The Medicago genome provides insight into the evolution of rhizobial symbioses.</title>
        <authorList>
            <person name="Young N.D."/>
            <person name="Debelle F."/>
            <person name="Oldroyd G.E."/>
            <person name="Geurts R."/>
            <person name="Cannon S.B."/>
            <person name="Udvardi M.K."/>
            <person name="Benedito V.A."/>
            <person name="Mayer K.F."/>
            <person name="Gouzy J."/>
            <person name="Schoof H."/>
            <person name="Van de Peer Y."/>
            <person name="Proost S."/>
            <person name="Cook D.R."/>
            <person name="Meyers B.C."/>
            <person name="Spannagl M."/>
            <person name="Cheung F."/>
            <person name="De Mita S."/>
            <person name="Krishnakumar V."/>
            <person name="Gundlach H."/>
            <person name="Zhou S."/>
            <person name="Mudge J."/>
            <person name="Bharti A.K."/>
            <person name="Murray J.D."/>
            <person name="Naoumkina M.A."/>
            <person name="Rosen B."/>
            <person name="Silverstein K.A."/>
            <person name="Tang H."/>
            <person name="Rombauts S."/>
            <person name="Zhao P.X."/>
            <person name="Zhou P."/>
            <person name="Barbe V."/>
            <person name="Bardou P."/>
            <person name="Bechner M."/>
            <person name="Bellec A."/>
            <person name="Berger A."/>
            <person name="Berges H."/>
            <person name="Bidwell S."/>
            <person name="Bisseling T."/>
            <person name="Choisne N."/>
            <person name="Couloux A."/>
            <person name="Denny R."/>
            <person name="Deshpande S."/>
            <person name="Dai X."/>
            <person name="Doyle J.J."/>
            <person name="Dudez A.M."/>
            <person name="Farmer A.D."/>
            <person name="Fouteau S."/>
            <person name="Franken C."/>
            <person name="Gibelin C."/>
            <person name="Gish J."/>
            <person name="Goldstein S."/>
            <person name="Gonzalez A.J."/>
            <person name="Green P.J."/>
            <person name="Hallab A."/>
            <person name="Hartog M."/>
            <person name="Hua A."/>
            <person name="Humphray S.J."/>
            <person name="Jeong D.H."/>
            <person name="Jing Y."/>
            <person name="Jocker A."/>
            <person name="Kenton S.M."/>
            <person name="Kim D.J."/>
            <person name="Klee K."/>
            <person name="Lai H."/>
            <person name="Lang C."/>
            <person name="Lin S."/>
            <person name="Macmil S.L."/>
            <person name="Magdelenat G."/>
            <person name="Matthews L."/>
            <person name="McCorrison J."/>
            <person name="Monaghan E.L."/>
            <person name="Mun J.H."/>
            <person name="Najar F.Z."/>
            <person name="Nicholson C."/>
            <person name="Noirot C."/>
            <person name="O'Bleness M."/>
            <person name="Paule C.R."/>
            <person name="Poulain J."/>
            <person name="Prion F."/>
            <person name="Qin B."/>
            <person name="Qu C."/>
            <person name="Retzel E.F."/>
            <person name="Riddle C."/>
            <person name="Sallet E."/>
            <person name="Samain S."/>
            <person name="Samson N."/>
            <person name="Sanders I."/>
            <person name="Saurat O."/>
            <person name="Scarpelli C."/>
            <person name="Schiex T."/>
            <person name="Segurens B."/>
            <person name="Severin A.J."/>
            <person name="Sherrier D.J."/>
            <person name="Shi R."/>
            <person name="Sims S."/>
            <person name="Singer S.R."/>
            <person name="Sinharoy S."/>
            <person name="Sterck L."/>
            <person name="Viollet A."/>
            <person name="Wang B.B."/>
            <person name="Wang K."/>
            <person name="Wang M."/>
            <person name="Wang X."/>
            <person name="Warfsmann J."/>
            <person name="Weissenbach J."/>
            <person name="White D.D."/>
            <person name="White J.D."/>
            <person name="Wiley G.B."/>
            <person name="Wincker P."/>
            <person name="Xing Y."/>
            <person name="Yang L."/>
            <person name="Yao Z."/>
            <person name="Ying F."/>
            <person name="Zhai J."/>
            <person name="Zhou L."/>
            <person name="Zuber A."/>
            <person name="Denarie J."/>
            <person name="Dixon R.A."/>
            <person name="May G.D."/>
            <person name="Schwartz D.C."/>
            <person name="Rogers J."/>
            <person name="Quetier F."/>
            <person name="Town C.D."/>
            <person name="Roe B.A."/>
        </authorList>
    </citation>
    <scope>NUCLEOTIDE SEQUENCE [LARGE SCALE GENOMIC DNA]</scope>
    <source>
        <strain evidence="2">A17</strain>
        <strain evidence="3 4">cv. Jemalong A17</strain>
    </source>
</reference>
<dbReference type="EMBL" id="CM001222">
    <property type="protein sequence ID" value="KEH26448.1"/>
    <property type="molecule type" value="Genomic_DNA"/>
</dbReference>
<reference evidence="3" key="3">
    <citation type="submission" date="2015-04" db="UniProtKB">
        <authorList>
            <consortium name="EnsemblPlants"/>
        </authorList>
    </citation>
    <scope>IDENTIFICATION</scope>
    <source>
        <strain evidence="3">cv. Jemalong A17</strain>
    </source>
</reference>
<accession>A0A072UBP8</accession>
<protein>
    <submittedName>
        <fullName evidence="2 3">Uncharacterized protein</fullName>
    </submittedName>
</protein>
<sequence length="129" mass="14271">MLKTVVAEGAENNVEAGVINDYATAVQVGRHNDGGGDDATVGEGRETNKPRQQDLSIYFGQHAEDLHHSPDLFVVPWPDQTLLNMFNRSDQRSVQLDRLSSTELAKDEEHVSHAVVVHELHLGEPHTPE</sequence>
<dbReference type="AlphaFoldDB" id="A0A072UBP8"/>
<organism evidence="2 4">
    <name type="scientific">Medicago truncatula</name>
    <name type="common">Barrel medic</name>
    <name type="synonym">Medicago tribuloides</name>
    <dbReference type="NCBI Taxonomy" id="3880"/>
    <lineage>
        <taxon>Eukaryota</taxon>
        <taxon>Viridiplantae</taxon>
        <taxon>Streptophyta</taxon>
        <taxon>Embryophyta</taxon>
        <taxon>Tracheophyta</taxon>
        <taxon>Spermatophyta</taxon>
        <taxon>Magnoliopsida</taxon>
        <taxon>eudicotyledons</taxon>
        <taxon>Gunneridae</taxon>
        <taxon>Pentapetalae</taxon>
        <taxon>rosids</taxon>
        <taxon>fabids</taxon>
        <taxon>Fabales</taxon>
        <taxon>Fabaceae</taxon>
        <taxon>Papilionoideae</taxon>
        <taxon>50 kb inversion clade</taxon>
        <taxon>NPAAA clade</taxon>
        <taxon>Hologalegina</taxon>
        <taxon>IRL clade</taxon>
        <taxon>Trifolieae</taxon>
        <taxon>Medicago</taxon>
    </lineage>
</organism>
<keyword evidence="4" id="KW-1185">Reference proteome</keyword>
<dbReference type="Proteomes" id="UP000002051">
    <property type="component" value="Chromosome 6"/>
</dbReference>
<gene>
    <name evidence="2" type="ordered locus">MTR_6g060515</name>
</gene>
<feature type="region of interest" description="Disordered" evidence="1">
    <location>
        <begin position="29"/>
        <end position="51"/>
    </location>
</feature>
<name>A0A072UBP8_MEDTR</name>
<evidence type="ECO:0000313" key="2">
    <source>
        <dbReference type="EMBL" id="KEH26448.1"/>
    </source>
</evidence>
<proteinExistence type="predicted"/>
<reference evidence="2 4" key="2">
    <citation type="journal article" date="2014" name="BMC Genomics">
        <title>An improved genome release (version Mt4.0) for the model legume Medicago truncatula.</title>
        <authorList>
            <person name="Tang H."/>
            <person name="Krishnakumar V."/>
            <person name="Bidwell S."/>
            <person name="Rosen B."/>
            <person name="Chan A."/>
            <person name="Zhou S."/>
            <person name="Gentzbittel L."/>
            <person name="Childs K.L."/>
            <person name="Yandell M."/>
            <person name="Gundlach H."/>
            <person name="Mayer K.F."/>
            <person name="Schwartz D.C."/>
            <person name="Town C.D."/>
        </authorList>
    </citation>
    <scope>GENOME REANNOTATION</scope>
    <source>
        <strain evidence="2">A17</strain>
        <strain evidence="3 4">cv. Jemalong A17</strain>
    </source>
</reference>
<dbReference type="HOGENOM" id="CLU_1952012_0_0_1"/>
<evidence type="ECO:0000313" key="4">
    <source>
        <dbReference type="Proteomes" id="UP000002051"/>
    </source>
</evidence>
<evidence type="ECO:0000313" key="3">
    <source>
        <dbReference type="EnsemblPlants" id="KEH26448"/>
    </source>
</evidence>
<evidence type="ECO:0000256" key="1">
    <source>
        <dbReference type="SAM" id="MobiDB-lite"/>
    </source>
</evidence>